<protein>
    <recommendedName>
        <fullName evidence="2">EGF-like domain-containing protein</fullName>
    </recommendedName>
</protein>
<dbReference type="OrthoDB" id="5989046at2759"/>
<keyword evidence="1" id="KW-0245">EGF-like domain</keyword>
<gene>
    <name evidence="3" type="ORF">BSL78_23284</name>
</gene>
<keyword evidence="4" id="KW-1185">Reference proteome</keyword>
<feature type="domain" description="EGF-like" evidence="2">
    <location>
        <begin position="301"/>
        <end position="335"/>
    </location>
</feature>
<name>A0A2G8JVT0_STIJA</name>
<feature type="disulfide bond" evidence="1">
    <location>
        <begin position="325"/>
        <end position="334"/>
    </location>
</feature>
<reference evidence="3 4" key="1">
    <citation type="journal article" date="2017" name="PLoS Biol.">
        <title>The sea cucumber genome provides insights into morphological evolution and visceral regeneration.</title>
        <authorList>
            <person name="Zhang X."/>
            <person name="Sun L."/>
            <person name="Yuan J."/>
            <person name="Sun Y."/>
            <person name="Gao Y."/>
            <person name="Zhang L."/>
            <person name="Li S."/>
            <person name="Dai H."/>
            <person name="Hamel J.F."/>
            <person name="Liu C."/>
            <person name="Yu Y."/>
            <person name="Liu S."/>
            <person name="Lin W."/>
            <person name="Guo K."/>
            <person name="Jin S."/>
            <person name="Xu P."/>
            <person name="Storey K.B."/>
            <person name="Huan P."/>
            <person name="Zhang T."/>
            <person name="Zhou Y."/>
            <person name="Zhang J."/>
            <person name="Lin C."/>
            <person name="Li X."/>
            <person name="Xing L."/>
            <person name="Huo D."/>
            <person name="Sun M."/>
            <person name="Wang L."/>
            <person name="Mercier A."/>
            <person name="Li F."/>
            <person name="Yang H."/>
            <person name="Xiang J."/>
        </authorList>
    </citation>
    <scope>NUCLEOTIDE SEQUENCE [LARGE SCALE GENOMIC DNA]</scope>
    <source>
        <strain evidence="3">Shaxun</strain>
        <tissue evidence="3">Muscle</tissue>
    </source>
</reference>
<organism evidence="3 4">
    <name type="scientific">Stichopus japonicus</name>
    <name type="common">Sea cucumber</name>
    <dbReference type="NCBI Taxonomy" id="307972"/>
    <lineage>
        <taxon>Eukaryota</taxon>
        <taxon>Metazoa</taxon>
        <taxon>Echinodermata</taxon>
        <taxon>Eleutherozoa</taxon>
        <taxon>Echinozoa</taxon>
        <taxon>Holothuroidea</taxon>
        <taxon>Aspidochirotacea</taxon>
        <taxon>Aspidochirotida</taxon>
        <taxon>Stichopodidae</taxon>
        <taxon>Apostichopus</taxon>
    </lineage>
</organism>
<dbReference type="Proteomes" id="UP000230750">
    <property type="component" value="Unassembled WGS sequence"/>
</dbReference>
<comment type="caution">
    <text evidence="1">Lacks conserved residue(s) required for the propagation of feature annotation.</text>
</comment>
<accession>A0A2G8JVT0</accession>
<sequence>MGVNGRDLFEEVLRWIRSIDPNDIIGPTGFGDARFIAADDTLEYRIRFENMANATAPAQRVTVDTFLDDDVDIATFRLGNFGFGNFTFESGSTSSLLQTTLQFDDDREYVVRVTAGLDFVNRRVTWELQTLNPNTGQPPVDPGIGFLPPNMENGTDGEGFVTYSVRPRSSSKTYDVIQAEARIVFDNNDPIDTEAIFNTIDRDSPVVTNISVVDDVISSGILALSFELNDVGAGVKTTNIYSDNDGKLNFLKSCASNERTVVLDVPSGATYKLVLQPEDNVGNFRSAARGASSLTVVFPFAEVSCAGVNNCSGAGNCTSNNLCQCIEGRYGDDCSQDTPPKEPPIIGFSPAFGVEDMPFQFPLVVQLVNPTLNDDIELRLENLAGLFEANIGEELGEGAAWIIPTEQAQNLVLTPIPDISGEITVTVNATVTDADGVTVFRSVDVPVSITPEADLPILTIEETCFKISGGNSSATVVIDVASGDEDYSEIISLLISGRFRLCLILIFDDIE</sequence>
<dbReference type="PROSITE" id="PS00022">
    <property type="entry name" value="EGF_1"/>
    <property type="match status" value="1"/>
</dbReference>
<dbReference type="Pfam" id="PF24595">
    <property type="entry name" value="DUF7619"/>
    <property type="match status" value="2"/>
</dbReference>
<evidence type="ECO:0000259" key="2">
    <source>
        <dbReference type="PROSITE" id="PS50026"/>
    </source>
</evidence>
<dbReference type="PROSITE" id="PS50026">
    <property type="entry name" value="EGF_3"/>
    <property type="match status" value="1"/>
</dbReference>
<comment type="caution">
    <text evidence="3">The sequence shown here is derived from an EMBL/GenBank/DDBJ whole genome shotgun (WGS) entry which is preliminary data.</text>
</comment>
<keyword evidence="1" id="KW-1015">Disulfide bond</keyword>
<dbReference type="InterPro" id="IPR055353">
    <property type="entry name" value="DUF7619"/>
</dbReference>
<evidence type="ECO:0000313" key="3">
    <source>
        <dbReference type="EMBL" id="PIK39866.1"/>
    </source>
</evidence>
<proteinExistence type="predicted"/>
<evidence type="ECO:0000256" key="1">
    <source>
        <dbReference type="PROSITE-ProRule" id="PRU00076"/>
    </source>
</evidence>
<evidence type="ECO:0000313" key="4">
    <source>
        <dbReference type="Proteomes" id="UP000230750"/>
    </source>
</evidence>
<dbReference type="EMBL" id="MRZV01001191">
    <property type="protein sequence ID" value="PIK39866.1"/>
    <property type="molecule type" value="Genomic_DNA"/>
</dbReference>
<dbReference type="AlphaFoldDB" id="A0A2G8JVT0"/>
<dbReference type="InterPro" id="IPR000742">
    <property type="entry name" value="EGF"/>
</dbReference>